<comment type="caution">
    <text evidence="12">The sequence shown here is derived from an EMBL/GenBank/DDBJ whole genome shotgun (WGS) entry which is preliminary data.</text>
</comment>
<keyword evidence="9" id="KW-0472">Membrane</keyword>
<dbReference type="GO" id="GO:0061709">
    <property type="term" value="P:reticulophagy"/>
    <property type="evidence" value="ECO:0007669"/>
    <property type="project" value="TreeGrafter"/>
</dbReference>
<gene>
    <name evidence="12" type="ORF">HHK36_009945</name>
</gene>
<dbReference type="GO" id="GO:0000045">
    <property type="term" value="P:autophagosome assembly"/>
    <property type="evidence" value="ECO:0007669"/>
    <property type="project" value="TreeGrafter"/>
</dbReference>
<evidence type="ECO:0000256" key="5">
    <source>
        <dbReference type="ARBA" id="ARBA00022448"/>
    </source>
</evidence>
<keyword evidence="5" id="KW-0813">Transport</keyword>
<evidence type="ECO:0000256" key="10">
    <source>
        <dbReference type="ARBA" id="ARBA00024479"/>
    </source>
</evidence>
<comment type="catalytic activity">
    <reaction evidence="10">
        <text>a 1,2-diacyl-sn-glycero-3-phospho-L-serine(in) = a 1,2-diacyl-sn-glycero-3-phospho-L-serine(out)</text>
        <dbReference type="Rhea" id="RHEA:38663"/>
        <dbReference type="ChEBI" id="CHEBI:57262"/>
    </reaction>
</comment>
<comment type="similarity">
    <text evidence="3">Belongs to the ATG2 family.</text>
</comment>
<keyword evidence="8" id="KW-0445">Lipid transport</keyword>
<organism evidence="12 13">
    <name type="scientific">Tetracentron sinense</name>
    <name type="common">Spur-leaf</name>
    <dbReference type="NCBI Taxonomy" id="13715"/>
    <lineage>
        <taxon>Eukaryota</taxon>
        <taxon>Viridiplantae</taxon>
        <taxon>Streptophyta</taxon>
        <taxon>Embryophyta</taxon>
        <taxon>Tracheophyta</taxon>
        <taxon>Spermatophyta</taxon>
        <taxon>Magnoliopsida</taxon>
        <taxon>Trochodendrales</taxon>
        <taxon>Trochodendraceae</taxon>
        <taxon>Tetracentron</taxon>
    </lineage>
</organism>
<dbReference type="GO" id="GO:0000422">
    <property type="term" value="P:autophagy of mitochondrion"/>
    <property type="evidence" value="ECO:0007669"/>
    <property type="project" value="TreeGrafter"/>
</dbReference>
<dbReference type="GO" id="GO:0034727">
    <property type="term" value="P:piecemeal microautophagy of the nucleus"/>
    <property type="evidence" value="ECO:0007669"/>
    <property type="project" value="TreeGrafter"/>
</dbReference>
<dbReference type="GO" id="GO:0006869">
    <property type="term" value="P:lipid transport"/>
    <property type="evidence" value="ECO:0007669"/>
    <property type="project" value="UniProtKB-KW"/>
</dbReference>
<name>A0A835DI01_TETSI</name>
<dbReference type="GO" id="GO:0043495">
    <property type="term" value="F:protein-membrane adaptor activity"/>
    <property type="evidence" value="ECO:0007669"/>
    <property type="project" value="TreeGrafter"/>
</dbReference>
<dbReference type="OrthoDB" id="18982at2759"/>
<sequence length="1699" mass="186179">MFPWNIAKSAEGMFSRRAIKHICKFLLKKKLGQFILGDIDLDQLDVQLGAGTIQLNDLALNVDYLNQKVRAICFSSGQSTPTHFAICKEDELGAAAVIVKEGSIGSLLVKIPWKGKSCQIEVDELELVLGPCAGNNLPAGAETLISSQDGKQRVSHGLEKPEHEMVNNDTTSVSLDVHEGVKTIAKMVKWLLTSFHVKIKKLIVAFDPCSEKDEKRSGSHTSLVLRITETECGTSISEDASSNNDARVESFLGMSQLTNFVKFQGAIVELLQMDDVDNQSRVPGVSGTTFSEWYFGSCPVNSTTPILTGENGGFSGTLKVSIPWKNGSLDVCKVDTDVSIDPVELRFQPSTVKWFICLWESLKNLGKHDRSHMHYKATDSMYFSSASQCHSSSISSAVIATDSMMPNSENSSAGFCTLMCREPVTDALLPGSHLIPDWVTLSINKSQKERAGAEPDFGASIDQFFECIDGMRNSQSALSNSGIWNWTSSVFSAITAASSLASGSLHVPSEQQHVETNLKATVAGISVVFSFHNEDQKHSCDLKGDHTNLGLNAHYLGPQICPREMKFEAMVKHIELDDYFNNGNEVLDFGLLGLENNIHGQSHLIQHLQAEVQGALPSFPSSGMASMNDGISGINCRTILNDDLVKVKLLETSSHCKITVKSSSSDDSLMGSTSFFLELPPFVFWVNFHLVNMLLDLLKQVGNSFEVNSINKCFGSKPSSEKHDSSCHGDVKRGTCPYITTLPPKGSLRGSIFVPNARVILCFPFENHGDYGHYSSWNQFIALDISAPYSKEKVRGVYQIPDASSQKGNYSTASHSIYLNIGDLDIYLLTSSWKDDVGSNSYAIQRQPFSAQKIVSVTNVPGCLSGISMFWQDGPVTGPWIAEKARSLATQDSSRDKVTGKGYEFAFVTTVKDLEDTNFCTRQEMILSSAFFLQVRLSSVWINLHNSQYKDVHRLLSQVMDGLSCVACDTKAIPSVNEESSASQTSVLLESDSVEISISVDMTEDIKSSIQKELPGSWHNLKLKLQKFEFLSVSDIGGIRGANFVWVGHGEGKLWGSITGVPDQELLLISCSNSTMKRGDGEGANALSSCFAGSAIVHLWDPQSFQSFTSIAVRCGTIVAPGGRLDWLNAISFFFSLPCPENEQAGNNSSQKGFSEDGGSYEASFVLNLVDVALSYEPHIKNLVVSGVLEPTFNRSAELNEETREQYVACLLAAASLNLSNKTVTDSMENEYKIRLQDLGLLLCALSGSENASGMYSVEYLHKIGYVKVAGEALVEAILRTNCKSGLLWEVECSESHINLDTCQDTTTGLIRLAAQLQQLFAPDVEESVVHLQSRWNNFQQAQDRHEIINETKISVTDSASSSSHVHASGVDADNISGVVGLMDEVCEDAFHLNGNCTSPSDSCESQFRISLDGGLFGDAYNFGMGTPETLSHNLSFNESTPGIGLESTQTSFLQKDCFPEFIESYCLSDLRPLSDFSISSQSLNHNLKCKSRNVGNRDGGSGNSGWYGDTSLRIVENHISKVSNQPGGKQLLGEGKLPSINCTRPDDFCMVKGRVLIKNIDVRWRMYAGSDWHATRKNVQNAANSGGRDATECLELLLSGMDLQYDIFPDGEICVSKLSLSVQDFHLYDSSKNAPWKFGHLKLLICLILKVLGCYHSKDHPRESSAKAFKLDLEAVRPDPSTPLEEYRYEGDNFFLIL</sequence>
<comment type="catalytic activity">
    <reaction evidence="11">
        <text>a 1,2-diacyl-sn-glycero-3-phosphoethanolamine(in) = a 1,2-diacyl-sn-glycero-3-phosphoethanolamine(out)</text>
        <dbReference type="Rhea" id="RHEA:38895"/>
        <dbReference type="ChEBI" id="CHEBI:64612"/>
    </reaction>
</comment>
<evidence type="ECO:0000256" key="9">
    <source>
        <dbReference type="ARBA" id="ARBA00023136"/>
    </source>
</evidence>
<dbReference type="GO" id="GO:0032266">
    <property type="term" value="F:phosphatidylinositol-3-phosphate binding"/>
    <property type="evidence" value="ECO:0007669"/>
    <property type="project" value="TreeGrafter"/>
</dbReference>
<protein>
    <recommendedName>
        <fullName evidence="4">Autophagy-related protein 2</fullName>
    </recommendedName>
</protein>
<dbReference type="GO" id="GO:0005789">
    <property type="term" value="C:endoplasmic reticulum membrane"/>
    <property type="evidence" value="ECO:0007669"/>
    <property type="project" value="UniProtKB-SubCell"/>
</dbReference>
<keyword evidence="7" id="KW-0072">Autophagy</keyword>
<evidence type="ECO:0000256" key="6">
    <source>
        <dbReference type="ARBA" id="ARBA00022824"/>
    </source>
</evidence>
<dbReference type="Proteomes" id="UP000655225">
    <property type="component" value="Unassembled WGS sequence"/>
</dbReference>
<evidence type="ECO:0000256" key="8">
    <source>
        <dbReference type="ARBA" id="ARBA00023055"/>
    </source>
</evidence>
<evidence type="ECO:0000256" key="2">
    <source>
        <dbReference type="ARBA" id="ARBA00004623"/>
    </source>
</evidence>
<dbReference type="PANTHER" id="PTHR13190:SF1">
    <property type="entry name" value="AUTOPHAGY-RELATED 2, ISOFORM A"/>
    <property type="match status" value="1"/>
</dbReference>
<accession>A0A835DI01</accession>
<comment type="subcellular location">
    <subcellularLocation>
        <location evidence="1">Endoplasmic reticulum membrane</location>
        <topology evidence="1">Peripheral membrane protein</topology>
    </subcellularLocation>
    <subcellularLocation>
        <location evidence="2">Preautophagosomal structure membrane</location>
        <topology evidence="2">Peripheral membrane protein</topology>
    </subcellularLocation>
</comment>
<proteinExistence type="inferred from homology"/>
<dbReference type="GO" id="GO:0034045">
    <property type="term" value="C:phagophore assembly site membrane"/>
    <property type="evidence" value="ECO:0007669"/>
    <property type="project" value="UniProtKB-SubCell"/>
</dbReference>
<evidence type="ECO:0000256" key="11">
    <source>
        <dbReference type="ARBA" id="ARBA00024615"/>
    </source>
</evidence>
<evidence type="ECO:0000313" key="12">
    <source>
        <dbReference type="EMBL" id="KAF8405048.1"/>
    </source>
</evidence>
<dbReference type="Pfam" id="PF13329">
    <property type="entry name" value="ATG2_CAD"/>
    <property type="match status" value="2"/>
</dbReference>
<keyword evidence="6" id="KW-0256">Endoplasmic reticulum</keyword>
<dbReference type="OMA" id="HETEQSN"/>
<reference evidence="12 13" key="1">
    <citation type="submission" date="2020-04" db="EMBL/GenBank/DDBJ databases">
        <title>Plant Genome Project.</title>
        <authorList>
            <person name="Zhang R.-G."/>
        </authorList>
    </citation>
    <scope>NUCLEOTIDE SEQUENCE [LARGE SCALE GENOMIC DNA]</scope>
    <source>
        <strain evidence="12">YNK0</strain>
        <tissue evidence="12">Leaf</tissue>
    </source>
</reference>
<keyword evidence="13" id="KW-1185">Reference proteome</keyword>
<dbReference type="GO" id="GO:0061908">
    <property type="term" value="C:phagophore"/>
    <property type="evidence" value="ECO:0007669"/>
    <property type="project" value="TreeGrafter"/>
</dbReference>
<dbReference type="GO" id="GO:0061723">
    <property type="term" value="P:glycophagy"/>
    <property type="evidence" value="ECO:0007669"/>
    <property type="project" value="TreeGrafter"/>
</dbReference>
<evidence type="ECO:0000256" key="1">
    <source>
        <dbReference type="ARBA" id="ARBA00004406"/>
    </source>
</evidence>
<dbReference type="EMBL" id="JABCRI010000006">
    <property type="protein sequence ID" value="KAF8405048.1"/>
    <property type="molecule type" value="Genomic_DNA"/>
</dbReference>
<dbReference type="PANTHER" id="PTHR13190">
    <property type="entry name" value="AUTOPHAGY-RELATED 2, ISOFORM A"/>
    <property type="match status" value="1"/>
</dbReference>
<evidence type="ECO:0000313" key="13">
    <source>
        <dbReference type="Proteomes" id="UP000655225"/>
    </source>
</evidence>
<evidence type="ECO:0000256" key="7">
    <source>
        <dbReference type="ARBA" id="ARBA00023006"/>
    </source>
</evidence>
<evidence type="ECO:0000256" key="4">
    <source>
        <dbReference type="ARBA" id="ARBA00018070"/>
    </source>
</evidence>
<dbReference type="InterPro" id="IPR026849">
    <property type="entry name" value="ATG2"/>
</dbReference>
<evidence type="ECO:0000256" key="3">
    <source>
        <dbReference type="ARBA" id="ARBA00009714"/>
    </source>
</evidence>